<feature type="compositionally biased region" description="Polar residues" evidence="1">
    <location>
        <begin position="1"/>
        <end position="18"/>
    </location>
</feature>
<feature type="compositionally biased region" description="Basic and acidic residues" evidence="1">
    <location>
        <begin position="129"/>
        <end position="141"/>
    </location>
</feature>
<dbReference type="EMBL" id="JASNQZ010000012">
    <property type="protein sequence ID" value="KAL0949830.1"/>
    <property type="molecule type" value="Genomic_DNA"/>
</dbReference>
<dbReference type="Proteomes" id="UP001556367">
    <property type="component" value="Unassembled WGS sequence"/>
</dbReference>
<keyword evidence="4" id="KW-1185">Reference proteome</keyword>
<feature type="compositionally biased region" description="Pro residues" evidence="1">
    <location>
        <begin position="34"/>
        <end position="51"/>
    </location>
</feature>
<keyword evidence="2" id="KW-0472">Membrane</keyword>
<evidence type="ECO:0000256" key="1">
    <source>
        <dbReference type="SAM" id="MobiDB-lite"/>
    </source>
</evidence>
<reference evidence="4" key="1">
    <citation type="submission" date="2024-06" db="EMBL/GenBank/DDBJ databases">
        <title>Multi-omics analyses provide insights into the biosynthesis of the anticancer antibiotic pleurotin in Hohenbuehelia grisea.</title>
        <authorList>
            <person name="Weaver J.A."/>
            <person name="Alberti F."/>
        </authorList>
    </citation>
    <scope>NUCLEOTIDE SEQUENCE [LARGE SCALE GENOMIC DNA]</scope>
    <source>
        <strain evidence="4">T-177</strain>
    </source>
</reference>
<feature type="region of interest" description="Disordered" evidence="1">
    <location>
        <begin position="100"/>
        <end position="141"/>
    </location>
</feature>
<evidence type="ECO:0000313" key="4">
    <source>
        <dbReference type="Proteomes" id="UP001556367"/>
    </source>
</evidence>
<proteinExistence type="predicted"/>
<gene>
    <name evidence="3" type="ORF">HGRIS_009865</name>
</gene>
<feature type="region of interest" description="Disordered" evidence="1">
    <location>
        <begin position="1"/>
        <end position="58"/>
    </location>
</feature>
<sequence>MSDATSHSFHRGSTTNYIPTEPVFHSPSHSNSPCPSPSSPTPNRPLPPIPSHPKRDVHKLIVQNPSSPEAINSPHALPAYHAPATGPTVLYFDPSSLYSDPSSGATDDPFLSPSSSSPAIQSPNAYQTHFHEPPPAREHPFSKSFEPPDWRLLVLHVAACVLAYPILLIFVLIAKEKSLFWTRFIVSCGCGAVGFCLGLSLLNLGKSFLEAATWATLIHQSRVTDAPGIRMRDFAAASQDSASAWNAVRLLWNRMTYSGTARRQRRTYDRRRWSLYIVFFLAVIVVSASLPFFLGRLVDINASMMHQSTSYHEVLVKGDLSSGDIAKAQVLQNAFNDFRLTWTLSPFSAHGGLPPPVAFTWSNDTVFFSETTKSQLCEDGSGLGTFETSTTAPVNTTSSIDEVSSQGLAKDMEPGTLVRYPRWGIRIHCRKIPNADTNIIPRSFANFTYMFTPRDTVRALFSSFDMDMPKILEQPLNASLATAPGDRFPSGIDPQSTALAAAFYDNGVAHSFKSTPLSMGEEGTGFVSLEGVLVRLNTSYTPDGKFPKYSDASIPDATGKQTRIGYDGAMCLQLYEPWIVEVMNSTSGAPTSRRIVRKANEVEDLTFEEKNTGRRLQNVKTKLNSSGLSAVYDVIHGNSINQMLKDNGRDASYVPSPTVVSFTGGEGPEGYIELSETFFAEARARADASNVLPYFAGTGSILARSYPDRIMSSSHMNTPMTIGLLAIALALGLIAALFVPRLPLGVPRRGFELYSWVAALQGDDVAAEMNRAGVRKNMELRDVEKRLGDLRFRYVV</sequence>
<keyword evidence="2" id="KW-1133">Transmembrane helix</keyword>
<name>A0ABR3J2Y3_9AGAR</name>
<accession>A0ABR3J2Y3</accession>
<organism evidence="3 4">
    <name type="scientific">Hohenbuehelia grisea</name>
    <dbReference type="NCBI Taxonomy" id="104357"/>
    <lineage>
        <taxon>Eukaryota</taxon>
        <taxon>Fungi</taxon>
        <taxon>Dikarya</taxon>
        <taxon>Basidiomycota</taxon>
        <taxon>Agaricomycotina</taxon>
        <taxon>Agaricomycetes</taxon>
        <taxon>Agaricomycetidae</taxon>
        <taxon>Agaricales</taxon>
        <taxon>Pleurotineae</taxon>
        <taxon>Pleurotaceae</taxon>
        <taxon>Hohenbuehelia</taxon>
    </lineage>
</organism>
<feature type="transmembrane region" description="Helical" evidence="2">
    <location>
        <begin position="152"/>
        <end position="174"/>
    </location>
</feature>
<protein>
    <submittedName>
        <fullName evidence="3">Uncharacterized protein</fullName>
    </submittedName>
</protein>
<feature type="transmembrane region" description="Helical" evidence="2">
    <location>
        <begin position="273"/>
        <end position="294"/>
    </location>
</feature>
<comment type="caution">
    <text evidence="3">The sequence shown here is derived from an EMBL/GenBank/DDBJ whole genome shotgun (WGS) entry which is preliminary data.</text>
</comment>
<feature type="transmembrane region" description="Helical" evidence="2">
    <location>
        <begin position="180"/>
        <end position="202"/>
    </location>
</feature>
<evidence type="ECO:0000256" key="2">
    <source>
        <dbReference type="SAM" id="Phobius"/>
    </source>
</evidence>
<keyword evidence="2" id="KW-0812">Transmembrane</keyword>
<evidence type="ECO:0000313" key="3">
    <source>
        <dbReference type="EMBL" id="KAL0949830.1"/>
    </source>
</evidence>
<feature type="transmembrane region" description="Helical" evidence="2">
    <location>
        <begin position="720"/>
        <end position="739"/>
    </location>
</feature>